<keyword evidence="1" id="KW-0596">Phosphopantetheine</keyword>
<dbReference type="PANTHER" id="PTHR43775">
    <property type="entry name" value="FATTY ACID SYNTHASE"/>
    <property type="match status" value="1"/>
</dbReference>
<dbReference type="InterPro" id="IPR020845">
    <property type="entry name" value="AMP-binding_CS"/>
</dbReference>
<dbReference type="InterPro" id="IPR015424">
    <property type="entry name" value="PyrdxlP-dep_Trfase"/>
</dbReference>
<dbReference type="SUPFAM" id="SSF53901">
    <property type="entry name" value="Thiolase-like"/>
    <property type="match status" value="1"/>
</dbReference>
<dbReference type="Pfam" id="PF00202">
    <property type="entry name" value="Aminotran_3"/>
    <property type="match status" value="1"/>
</dbReference>
<dbReference type="Pfam" id="PF00109">
    <property type="entry name" value="ketoacyl-synt"/>
    <property type="match status" value="1"/>
</dbReference>
<dbReference type="Proteomes" id="UP001597361">
    <property type="component" value="Unassembled WGS sequence"/>
</dbReference>
<dbReference type="Gene3D" id="3.30.70.3290">
    <property type="match status" value="1"/>
</dbReference>
<dbReference type="InterPro" id="IPR000873">
    <property type="entry name" value="AMP-dep_synth/lig_dom"/>
</dbReference>
<protein>
    <submittedName>
        <fullName evidence="7">Amino acid adenylation domain-containing protein</fullName>
    </submittedName>
</protein>
<dbReference type="Pfam" id="PF00501">
    <property type="entry name" value="AMP-binding"/>
    <property type="match status" value="1"/>
</dbReference>
<organism evidence="7 8">
    <name type="scientific">Belliella marina</name>
    <dbReference type="NCBI Taxonomy" id="1644146"/>
    <lineage>
        <taxon>Bacteria</taxon>
        <taxon>Pseudomonadati</taxon>
        <taxon>Bacteroidota</taxon>
        <taxon>Cytophagia</taxon>
        <taxon>Cytophagales</taxon>
        <taxon>Cyclobacteriaceae</taxon>
        <taxon>Belliella</taxon>
    </lineage>
</organism>
<dbReference type="Gene3D" id="1.10.1200.10">
    <property type="entry name" value="ACP-like"/>
    <property type="match status" value="2"/>
</dbReference>
<dbReference type="InterPro" id="IPR010071">
    <property type="entry name" value="AA_adenyl_dom"/>
</dbReference>
<dbReference type="InterPro" id="IPR032821">
    <property type="entry name" value="PKS_assoc"/>
</dbReference>
<gene>
    <name evidence="7" type="ORF">ACFSKL_13270</name>
</gene>
<dbReference type="PROSITE" id="PS00606">
    <property type="entry name" value="KS3_1"/>
    <property type="match status" value="1"/>
</dbReference>
<dbReference type="InterPro" id="IPR045851">
    <property type="entry name" value="AMP-bd_C_sf"/>
</dbReference>
<evidence type="ECO:0000256" key="2">
    <source>
        <dbReference type="ARBA" id="ARBA00022553"/>
    </source>
</evidence>
<dbReference type="InterPro" id="IPR042099">
    <property type="entry name" value="ANL_N_sf"/>
</dbReference>
<proteinExistence type="predicted"/>
<dbReference type="CDD" id="cd00833">
    <property type="entry name" value="PKS"/>
    <property type="match status" value="1"/>
</dbReference>
<dbReference type="Gene3D" id="3.40.640.10">
    <property type="entry name" value="Type I PLP-dependent aspartate aminotransferase-like (Major domain)"/>
    <property type="match status" value="1"/>
</dbReference>
<evidence type="ECO:0000313" key="7">
    <source>
        <dbReference type="EMBL" id="MFD2035767.1"/>
    </source>
</evidence>
<evidence type="ECO:0000259" key="5">
    <source>
        <dbReference type="PROSITE" id="PS50075"/>
    </source>
</evidence>
<feature type="domain" description="Carrier" evidence="5">
    <location>
        <begin position="514"/>
        <end position="589"/>
    </location>
</feature>
<dbReference type="Pfam" id="PF13193">
    <property type="entry name" value="AMP-binding_C"/>
    <property type="match status" value="1"/>
</dbReference>
<keyword evidence="3" id="KW-0808">Transferase</keyword>
<dbReference type="InterPro" id="IPR009081">
    <property type="entry name" value="PP-bd_ACP"/>
</dbReference>
<accession>A0ABW4VNK8</accession>
<sequence>MERFNNRIHHFFEQQASSNPGKIAIVYNGEKITYGELDEASDRLKNYIVLNHPDEEIIGLSTLKNIHTITGILAVLKANKAYLPLDLDYPNERLLYTVKSSKVKSCISSNEEFDGFKNIGLNNINVEERSVVNRPGQLSNSHSAVILYTSGSTGEPKGVEIQHQGLYEMISYRIDKIGRDSNEQVLQFAYLGFDASIMEIFGTLSTGRTLHLIDEVNRLDSRYLLDYIVKNKINKTFFPYVSLQYFANEVLNSKTYPQTLNEVACGGDLLKITANIKECFKNLPHARLKNMYGPTEASVFVSENVLDEDPDNWEELPGIGFPIAGCRLFVLDENLEICNPGQPGELYIMGNCLAKGYLNRDDLTAERFVNIPNIDPEFSIAYKTGDIVSSNSEGLLYFKGRIDDQVKIRGNRVELGEVEVNINKFEQVNQAVVKLDLDATGQKMIVGYVQFNQKEAGNIERLKGFLKRNLPNYMIPDFIVEMESFPKTASGKIDRKTLPKPQQVRGSLPSEFVPPKSKAEKDFCNLFASILQFDKIGMTDNFFEFGGNSLKAQKLISSFRLELGIETSVIKLYQYPTVQQFLQKSLNPESDSLVNSLEEKLKTKGESRKDVAVIGMAGRFPGANDIQELWDVLISNQETIKIFDDSELEASIDQSIFNNPSYVKARGVISDADRFDAGFFGLNKVLAEMMDPQQRLFLEIAYNVLESTGYRNNSGSANIGVYAGVSSNTYFMNNLLSYPEKIRDLGDFQVSSLNEKDFIASRTAYHLNLTGPAVSVYSACSTSLLAIVQAVESIRLGNCEIALAGGASVKSPQFSGHLYEEGSAYSKDGHCKSFDADAQGTVFSDGAGVVLLKDLDAAKRDGDNVLAIIKGVGVNNDGGSKGSFSAPSVEGQAIAIRTAIDDAGIRPEQITFIEAHGTGTPLGDPMEIEGLKLAFGNTEKKNFCAIGSIKSNMGHLNAASGVSGFIKAVLTLQYKKLVPVHGFQKLNPDIKISDSPFYINSSLQEFSQNEKVYGGVSSFGVGGTNVHLVLAEADKAESQAVVEESHPAYLINWSAKSTGSVQLYAQKLADFISQNPHARLQDVASTLQVSRKSYPHKAYVIADGKDSLLKELKKFSSGELVNHQPPQSKDFAFLFPGQGAQYLQMGKSLYDHFEIYRQSIDDCIQIVNPLLGVELKEIIFPSEISSEANLLLKDTKFTQPAIFVTEYALGKLWIDLGVSPLILCGHSIGEFNAAVFAGVMTLEDALWLVCKRGQLMSGLPPGSMLAVRGKADQIKSHLPEGVSIAAVNTPNACVVSGEKEVIQELSLKLQLGGIQSRILQTSHAFHSQMMSSILAEFEEEVSKISLNRPRLPIMSTATGQLLKDEEAIDPKYWSNQILTTVLFSDAIMSIEENGAFNFLEVGPGNVLSSLVRQHNLGSNPSIINSISIGEETQSEFESFLHAIAKVWQAGVEVDFSKMYKSFSFQSDLPTYAFDKQRYWLDPPIKKEINNQNVFNSNQSAVKISPSNSISKMETRDTFSQKIQEIILNATGVQMPDENTTFSEMGLDSLILTQLGSKFRNEFGIQLTFRQLNEDLQSVGKIEAFVKANIAEENKARYITTVADQVSPRSSQQYSAESLVNAPSFQPAGLVDNSGQNMMINLIAQQMELLSRQLNQIQQQNSGLVGTAPQYVALSAPVSTSKAVTSEEGNKIQLTEAEQTELKKPFGAIARIQKKDAELSDSQKEFIAEHTKRYIAATKSSKAYTQEHRTYMADPRVVSGFKPSMKEMIYSPVVNRSLGSKLWDIDGNEYLDVLNGFGSIIFGHRPDFINDRLKEQLDKGYEIGPQHPLSGEVCKLICDMTGHDRAALCNTGSEAVMGAMRIARTVTDRSLIISFNGSYHGIFDEAIVRGVQNKKVFPAASGIMESSVQNMLVLDYGTEESLEIIRKRKNEIAAVLVEPVQSRRPEFRPVEFLKKVREITAESGAALIFDEVITGFRMHPKGAQGVFKIKADICTYGKVIGGGLPIGAIGGSKRFMDALDGGCWNYGDDSLPETGVTYFAGTFVRHPLALVSAKAALEYLKNDAGKLQHSLTMKTNQLAEALNLFFDEQSLPFGIVHFGSLWKFKPKYDVNYTELIFSQMREKGIHIYDGFPCFMTTAHTDDDIDRICQTFKTCVFELMKAGFFMENRILENA</sequence>
<dbReference type="EMBL" id="JBHUHR010000038">
    <property type="protein sequence ID" value="MFD2035767.1"/>
    <property type="molecule type" value="Genomic_DNA"/>
</dbReference>
<dbReference type="Gene3D" id="3.40.366.10">
    <property type="entry name" value="Malonyl-Coenzyme A Acyl Carrier Protein, domain 2"/>
    <property type="match status" value="1"/>
</dbReference>
<dbReference type="InterPro" id="IPR001227">
    <property type="entry name" value="Ac_transferase_dom_sf"/>
</dbReference>
<dbReference type="Gene3D" id="3.90.1150.10">
    <property type="entry name" value="Aspartate Aminotransferase, domain 1"/>
    <property type="match status" value="1"/>
</dbReference>
<dbReference type="NCBIfam" id="TIGR01733">
    <property type="entry name" value="AA-adenyl-dom"/>
    <property type="match status" value="1"/>
</dbReference>
<dbReference type="PROSITE" id="PS00012">
    <property type="entry name" value="PHOSPHOPANTETHEINE"/>
    <property type="match status" value="1"/>
</dbReference>
<evidence type="ECO:0000259" key="6">
    <source>
        <dbReference type="PROSITE" id="PS52004"/>
    </source>
</evidence>
<dbReference type="InterPro" id="IPR016035">
    <property type="entry name" value="Acyl_Trfase/lysoPLipase"/>
</dbReference>
<dbReference type="Pfam" id="PF02801">
    <property type="entry name" value="Ketoacyl-synt_C"/>
    <property type="match status" value="1"/>
</dbReference>
<dbReference type="InterPro" id="IPR005814">
    <property type="entry name" value="Aminotrans_3"/>
</dbReference>
<dbReference type="CDD" id="cd00610">
    <property type="entry name" value="OAT_like"/>
    <property type="match status" value="1"/>
</dbReference>
<dbReference type="InterPro" id="IPR016036">
    <property type="entry name" value="Malonyl_transacylase_ACP-bd"/>
</dbReference>
<comment type="caution">
    <text evidence="7">The sequence shown here is derived from an EMBL/GenBank/DDBJ whole genome shotgun (WGS) entry which is preliminary data.</text>
</comment>
<dbReference type="Pfam" id="PF16197">
    <property type="entry name" value="KAsynt_C_assoc"/>
    <property type="match status" value="1"/>
</dbReference>
<dbReference type="InterPro" id="IPR015422">
    <property type="entry name" value="PyrdxlP-dep_Trfase_small"/>
</dbReference>
<dbReference type="InterPro" id="IPR025110">
    <property type="entry name" value="AMP-bd_C"/>
</dbReference>
<dbReference type="Gene3D" id="3.40.50.12780">
    <property type="entry name" value="N-terminal domain of ligase-like"/>
    <property type="match status" value="1"/>
</dbReference>
<keyword evidence="8" id="KW-1185">Reference proteome</keyword>
<dbReference type="SUPFAM" id="SSF56801">
    <property type="entry name" value="Acetyl-CoA synthetase-like"/>
    <property type="match status" value="1"/>
</dbReference>
<dbReference type="SUPFAM" id="SSF53383">
    <property type="entry name" value="PLP-dependent transferases"/>
    <property type="match status" value="1"/>
</dbReference>
<dbReference type="InterPro" id="IPR018201">
    <property type="entry name" value="Ketoacyl_synth_AS"/>
</dbReference>
<keyword evidence="4" id="KW-0663">Pyridoxal phosphate</keyword>
<dbReference type="SUPFAM" id="SSF55048">
    <property type="entry name" value="Probable ACP-binding domain of malonyl-CoA ACP transacylase"/>
    <property type="match status" value="1"/>
</dbReference>
<keyword evidence="2" id="KW-0597">Phosphoprotein</keyword>
<dbReference type="InterPro" id="IPR020841">
    <property type="entry name" value="PKS_Beta-ketoAc_synthase_dom"/>
</dbReference>
<dbReference type="SUPFAM" id="SSF47336">
    <property type="entry name" value="ACP-like"/>
    <property type="match status" value="2"/>
</dbReference>
<dbReference type="InterPro" id="IPR016039">
    <property type="entry name" value="Thiolase-like"/>
</dbReference>
<dbReference type="InterPro" id="IPR014031">
    <property type="entry name" value="Ketoacyl_synth_C"/>
</dbReference>
<feature type="domain" description="Carrier" evidence="5">
    <location>
        <begin position="1513"/>
        <end position="1589"/>
    </location>
</feature>
<dbReference type="RefSeq" id="WP_376886698.1">
    <property type="nucleotide sequence ID" value="NZ_JBHUHR010000038.1"/>
</dbReference>
<dbReference type="PANTHER" id="PTHR43775:SF51">
    <property type="entry name" value="INACTIVE PHENOLPHTHIOCEROL SYNTHESIS POLYKETIDE SYNTHASE TYPE I PKS1-RELATED"/>
    <property type="match status" value="1"/>
</dbReference>
<dbReference type="InterPro" id="IPR015421">
    <property type="entry name" value="PyrdxlP-dep_Trfase_major"/>
</dbReference>
<dbReference type="InterPro" id="IPR050091">
    <property type="entry name" value="PKS_NRPS_Biosynth_Enz"/>
</dbReference>
<dbReference type="Gene3D" id="3.30.300.30">
    <property type="match status" value="1"/>
</dbReference>
<dbReference type="InterPro" id="IPR014030">
    <property type="entry name" value="Ketoacyl_synth_N"/>
</dbReference>
<dbReference type="PROSITE" id="PS50075">
    <property type="entry name" value="CARRIER"/>
    <property type="match status" value="2"/>
</dbReference>
<dbReference type="SMART" id="SM00825">
    <property type="entry name" value="PKS_KS"/>
    <property type="match status" value="1"/>
</dbReference>
<dbReference type="InterPro" id="IPR006162">
    <property type="entry name" value="Ppantetheine_attach_site"/>
</dbReference>
<evidence type="ECO:0000256" key="1">
    <source>
        <dbReference type="ARBA" id="ARBA00022450"/>
    </source>
</evidence>
<evidence type="ECO:0000313" key="8">
    <source>
        <dbReference type="Proteomes" id="UP001597361"/>
    </source>
</evidence>
<dbReference type="Pfam" id="PF00698">
    <property type="entry name" value="Acyl_transf_1"/>
    <property type="match status" value="1"/>
</dbReference>
<dbReference type="InterPro" id="IPR014043">
    <property type="entry name" value="Acyl_transferase_dom"/>
</dbReference>
<feature type="domain" description="Ketosynthase family 3 (KS3)" evidence="6">
    <location>
        <begin position="608"/>
        <end position="1032"/>
    </location>
</feature>
<evidence type="ECO:0000256" key="4">
    <source>
        <dbReference type="ARBA" id="ARBA00022898"/>
    </source>
</evidence>
<dbReference type="PROSITE" id="PS00455">
    <property type="entry name" value="AMP_BINDING"/>
    <property type="match status" value="1"/>
</dbReference>
<dbReference type="Gene3D" id="3.40.47.10">
    <property type="match status" value="1"/>
</dbReference>
<dbReference type="SMART" id="SM00827">
    <property type="entry name" value="PKS_AT"/>
    <property type="match status" value="1"/>
</dbReference>
<evidence type="ECO:0000256" key="3">
    <source>
        <dbReference type="ARBA" id="ARBA00022679"/>
    </source>
</evidence>
<dbReference type="SUPFAM" id="SSF52151">
    <property type="entry name" value="FabD/lysophospholipase-like"/>
    <property type="match status" value="1"/>
</dbReference>
<dbReference type="CDD" id="cd05930">
    <property type="entry name" value="A_NRPS"/>
    <property type="match status" value="1"/>
</dbReference>
<dbReference type="PROSITE" id="PS52004">
    <property type="entry name" value="KS3_2"/>
    <property type="match status" value="1"/>
</dbReference>
<dbReference type="InterPro" id="IPR036736">
    <property type="entry name" value="ACP-like_sf"/>
</dbReference>
<reference evidence="8" key="1">
    <citation type="journal article" date="2019" name="Int. J. Syst. Evol. Microbiol.">
        <title>The Global Catalogue of Microorganisms (GCM) 10K type strain sequencing project: providing services to taxonomists for standard genome sequencing and annotation.</title>
        <authorList>
            <consortium name="The Broad Institute Genomics Platform"/>
            <consortium name="The Broad Institute Genome Sequencing Center for Infectious Disease"/>
            <person name="Wu L."/>
            <person name="Ma J."/>
        </authorList>
    </citation>
    <scope>NUCLEOTIDE SEQUENCE [LARGE SCALE GENOMIC DNA]</scope>
    <source>
        <strain evidence="8">CGMCC 1.15180</strain>
    </source>
</reference>
<dbReference type="Pfam" id="PF00550">
    <property type="entry name" value="PP-binding"/>
    <property type="match status" value="2"/>
</dbReference>
<name>A0ABW4VNK8_9BACT</name>